<dbReference type="WBParaSite" id="jg283">
    <property type="protein sequence ID" value="jg283"/>
    <property type="gene ID" value="jg283"/>
</dbReference>
<evidence type="ECO:0000313" key="2">
    <source>
        <dbReference type="WBParaSite" id="jg283"/>
    </source>
</evidence>
<proteinExistence type="predicted"/>
<sequence>MALSNRGGQCLVVNCSEYRKCRILNSGKLKGGDAQSTSAAPMMILMLVNFYGVYHPWHSFQNKMCLIALIKVKKFQELNLKNILQDYFHYFERTYIRRGVCEFPADGLFPIKLGIAMLPQSMDYQMDYVVKAMRKKKISKLMLFVCNRY</sequence>
<dbReference type="AlphaFoldDB" id="A0A915E7C4"/>
<keyword evidence="1" id="KW-1185">Reference proteome</keyword>
<name>A0A915E7C4_9BILA</name>
<dbReference type="Proteomes" id="UP000887574">
    <property type="component" value="Unplaced"/>
</dbReference>
<protein>
    <submittedName>
        <fullName evidence="2">Uncharacterized protein</fullName>
    </submittedName>
</protein>
<accession>A0A915E7C4</accession>
<evidence type="ECO:0000313" key="1">
    <source>
        <dbReference type="Proteomes" id="UP000887574"/>
    </source>
</evidence>
<organism evidence="1 2">
    <name type="scientific">Ditylenchus dipsaci</name>
    <dbReference type="NCBI Taxonomy" id="166011"/>
    <lineage>
        <taxon>Eukaryota</taxon>
        <taxon>Metazoa</taxon>
        <taxon>Ecdysozoa</taxon>
        <taxon>Nematoda</taxon>
        <taxon>Chromadorea</taxon>
        <taxon>Rhabditida</taxon>
        <taxon>Tylenchina</taxon>
        <taxon>Tylenchomorpha</taxon>
        <taxon>Sphaerularioidea</taxon>
        <taxon>Anguinidae</taxon>
        <taxon>Anguininae</taxon>
        <taxon>Ditylenchus</taxon>
    </lineage>
</organism>
<reference evidence="2" key="1">
    <citation type="submission" date="2022-11" db="UniProtKB">
        <authorList>
            <consortium name="WormBaseParasite"/>
        </authorList>
    </citation>
    <scope>IDENTIFICATION</scope>
</reference>